<comment type="caution">
    <text evidence="1">The sequence shown here is derived from an EMBL/GenBank/DDBJ whole genome shotgun (WGS) entry which is preliminary data.</text>
</comment>
<evidence type="ECO:0000313" key="2">
    <source>
        <dbReference type="Proteomes" id="UP000033647"/>
    </source>
</evidence>
<name>A0A0F4GX48_9PEZI</name>
<reference evidence="1 2" key="1">
    <citation type="submission" date="2015-03" db="EMBL/GenBank/DDBJ databases">
        <title>RNA-seq based gene annotation and comparative genomics of four Zymoseptoria species reveal species-specific pathogenicity related genes and transposable element activity.</title>
        <authorList>
            <person name="Grandaubert J."/>
            <person name="Bhattacharyya A."/>
            <person name="Stukenbrock E.H."/>
        </authorList>
    </citation>
    <scope>NUCLEOTIDE SEQUENCE [LARGE SCALE GENOMIC DNA]</scope>
    <source>
        <strain evidence="1 2">Zb18110</strain>
    </source>
</reference>
<gene>
    <name evidence="1" type="ORF">TI39_contig268g00001</name>
</gene>
<dbReference type="Proteomes" id="UP000033647">
    <property type="component" value="Unassembled WGS sequence"/>
</dbReference>
<keyword evidence="2" id="KW-1185">Reference proteome</keyword>
<dbReference type="AlphaFoldDB" id="A0A0F4GX48"/>
<proteinExistence type="predicted"/>
<protein>
    <recommendedName>
        <fullName evidence="3">F-box domain-containing protein</fullName>
    </recommendedName>
</protein>
<accession>A0A0F4GX48</accession>
<organism evidence="1 2">
    <name type="scientific">Zymoseptoria brevis</name>
    <dbReference type="NCBI Taxonomy" id="1047168"/>
    <lineage>
        <taxon>Eukaryota</taxon>
        <taxon>Fungi</taxon>
        <taxon>Dikarya</taxon>
        <taxon>Ascomycota</taxon>
        <taxon>Pezizomycotina</taxon>
        <taxon>Dothideomycetes</taxon>
        <taxon>Dothideomycetidae</taxon>
        <taxon>Mycosphaerellales</taxon>
        <taxon>Mycosphaerellaceae</taxon>
        <taxon>Zymoseptoria</taxon>
    </lineage>
</organism>
<sequence>MTSNKTSASLETNASAMLLDNGPAAIAAQPFRLLDLPDELWSRIGKMVINDLPAHRLEKTYIRSGHSSTPKPPPILQVCSALRNELRLEYFRTKVDILLQPRQYIADLDLHMGSIGRYLRIIGPDARRQLKLSYDGGVWLASRPLPPPDRGAFEEWWGMKLSIEARRISALHGVVSLVPSSSSSGY</sequence>
<dbReference type="EMBL" id="LAFY01000260">
    <property type="protein sequence ID" value="KJY01967.1"/>
    <property type="molecule type" value="Genomic_DNA"/>
</dbReference>
<dbReference type="OrthoDB" id="3646601at2759"/>
<evidence type="ECO:0000313" key="1">
    <source>
        <dbReference type="EMBL" id="KJY01967.1"/>
    </source>
</evidence>
<evidence type="ECO:0008006" key="3">
    <source>
        <dbReference type="Google" id="ProtNLM"/>
    </source>
</evidence>